<dbReference type="SUPFAM" id="SSF56003">
    <property type="entry name" value="Molybdenum cofactor-binding domain"/>
    <property type="match status" value="1"/>
</dbReference>
<accession>A0A542DEZ2</accession>
<evidence type="ECO:0000313" key="4">
    <source>
        <dbReference type="EMBL" id="TQJ01641.1"/>
    </source>
</evidence>
<dbReference type="EMBL" id="VFML01000001">
    <property type="protein sequence ID" value="TQJ01641.1"/>
    <property type="molecule type" value="Genomic_DNA"/>
</dbReference>
<dbReference type="SUPFAM" id="SSF54665">
    <property type="entry name" value="CO dehydrogenase molybdoprotein N-domain-like"/>
    <property type="match status" value="1"/>
</dbReference>
<dbReference type="InterPro" id="IPR037165">
    <property type="entry name" value="AldOxase/xan_DH_Mopterin-bd_sf"/>
</dbReference>
<evidence type="ECO:0000256" key="1">
    <source>
        <dbReference type="ARBA" id="ARBA00022505"/>
    </source>
</evidence>
<sequence>MSVFGTRVRRVEDRRLLTSGGTYVDDLRNPELTEAVHVTFVRAEVAHAVLTNVDVSRALAHPGVAAVYTAEDLTDLPPPKPYRRSDTVGDAFTEALLVRRTIRFVGEPIAIVLSYTLSEGQDAAQLVTVSYERLPAVVGPAQALLDKTLLFEDAGTNVVDEYNRDTYDDGVFADAEVVVEQEIANQRVPCIPIECRATAAAFDGTTLTVWHSSQNAQRSRTSLAESLGMPPDGIRVIVPDVGGGFGAKIGIDRDSILVAWAAWRSRTAVRWAETRSENLVAMTQGRAQLHRVRIGGRRDGTITAYRLDVVQDAGAYPRTSSLTPVTCTMAPGVYDIPHVQSGFRIVVTNATPVNKYRGAGRPEATAAIERAVDLFAAEIGMDPADVRGCNLIAASSFPFRTGTGARYDSGDYESALDTVLAAADYRRLRAEQAARRDSGCVSVLGIGISVYVEMTGGGGETGSVTVDRAGRATVLTGSSTQGQGHHTAWAMLVEDKLGIPMDRVTVVHGDTDLIPRGVGTYSSRSLQLGGSAVHEAATTVRAQACEYAADLLGCPVADVVLDTGSGTWYRTRHPDRPLSWAQVVQQTSTGTITADIEFVSQQPTFPFGAHLSVVEVDTETGRTTVLRHIALDDAGPVLNPILTEGQRHGGIAQGIAQALFEEVRHDGSGIPLTRTLQDCAPITAADLPDFELKSSETRTDANPLGVKGIGEAGTIGSTPAVQNAVIDAIAHLGVRHIDMPLTPGRVLAAIAEATDERQPQRIPSEKPIA</sequence>
<dbReference type="InterPro" id="IPR046867">
    <property type="entry name" value="AldOxase/xan_DH_MoCoBD2"/>
</dbReference>
<dbReference type="OrthoDB" id="135295at2"/>
<evidence type="ECO:0000313" key="5">
    <source>
        <dbReference type="Proteomes" id="UP000320876"/>
    </source>
</evidence>
<dbReference type="InterPro" id="IPR000674">
    <property type="entry name" value="Ald_Oxase/Xan_DH_a/b"/>
</dbReference>
<dbReference type="Gene3D" id="3.90.1170.50">
    <property type="entry name" value="Aldehyde oxidase/xanthine dehydrogenase, a/b hammerhead"/>
    <property type="match status" value="1"/>
</dbReference>
<dbReference type="GO" id="GO:0005506">
    <property type="term" value="F:iron ion binding"/>
    <property type="evidence" value="ECO:0007669"/>
    <property type="project" value="InterPro"/>
</dbReference>
<dbReference type="Pfam" id="PF02738">
    <property type="entry name" value="MoCoBD_1"/>
    <property type="match status" value="1"/>
</dbReference>
<feature type="domain" description="Aldehyde oxidase/xanthine dehydrogenase a/b hammerhead" evidence="3">
    <location>
        <begin position="18"/>
        <end position="135"/>
    </location>
</feature>
<dbReference type="SMART" id="SM01008">
    <property type="entry name" value="Ald_Xan_dh_C"/>
    <property type="match status" value="1"/>
</dbReference>
<name>A0A542DEZ2_AMYCI</name>
<reference evidence="4 5" key="1">
    <citation type="submission" date="2019-06" db="EMBL/GenBank/DDBJ databases">
        <title>Sequencing the genomes of 1000 actinobacteria strains.</title>
        <authorList>
            <person name="Klenk H.-P."/>
        </authorList>
    </citation>
    <scope>NUCLEOTIDE SEQUENCE [LARGE SCALE GENOMIC DNA]</scope>
    <source>
        <strain evidence="4 5">DSM 45679</strain>
    </source>
</reference>
<dbReference type="Pfam" id="PF20256">
    <property type="entry name" value="MoCoBD_2"/>
    <property type="match status" value="1"/>
</dbReference>
<dbReference type="InterPro" id="IPR008274">
    <property type="entry name" value="AldOxase/xan_DH_MoCoBD1"/>
</dbReference>
<gene>
    <name evidence="4" type="ORF">FB471_1338</name>
</gene>
<proteinExistence type="predicted"/>
<dbReference type="InterPro" id="IPR016208">
    <property type="entry name" value="Ald_Oxase/xanthine_DH-like"/>
</dbReference>
<dbReference type="GO" id="GO:0016491">
    <property type="term" value="F:oxidoreductase activity"/>
    <property type="evidence" value="ECO:0007669"/>
    <property type="project" value="UniProtKB-KW"/>
</dbReference>
<protein>
    <submittedName>
        <fullName evidence="4">Carbon-monoxide dehydrogenase large subunit</fullName>
    </submittedName>
</protein>
<dbReference type="PANTHER" id="PTHR11908:SF132">
    <property type="entry name" value="ALDEHYDE OXIDASE 1-RELATED"/>
    <property type="match status" value="1"/>
</dbReference>
<dbReference type="PANTHER" id="PTHR11908">
    <property type="entry name" value="XANTHINE DEHYDROGENASE"/>
    <property type="match status" value="1"/>
</dbReference>
<keyword evidence="1" id="KW-0500">Molybdenum</keyword>
<organism evidence="4 5">
    <name type="scientific">Amycolatopsis cihanbeyliensis</name>
    <dbReference type="NCBI Taxonomy" id="1128664"/>
    <lineage>
        <taxon>Bacteria</taxon>
        <taxon>Bacillati</taxon>
        <taxon>Actinomycetota</taxon>
        <taxon>Actinomycetes</taxon>
        <taxon>Pseudonocardiales</taxon>
        <taxon>Pseudonocardiaceae</taxon>
        <taxon>Amycolatopsis</taxon>
    </lineage>
</organism>
<keyword evidence="5" id="KW-1185">Reference proteome</keyword>
<dbReference type="Gene3D" id="3.30.365.10">
    <property type="entry name" value="Aldehyde oxidase/xanthine dehydrogenase, molybdopterin binding domain"/>
    <property type="match status" value="4"/>
</dbReference>
<comment type="caution">
    <text evidence="4">The sequence shown here is derived from an EMBL/GenBank/DDBJ whole genome shotgun (WGS) entry which is preliminary data.</text>
</comment>
<dbReference type="Proteomes" id="UP000320876">
    <property type="component" value="Unassembled WGS sequence"/>
</dbReference>
<dbReference type="InterPro" id="IPR036856">
    <property type="entry name" value="Ald_Oxase/Xan_DH_a/b_sf"/>
</dbReference>
<evidence type="ECO:0000259" key="3">
    <source>
        <dbReference type="SMART" id="SM01008"/>
    </source>
</evidence>
<dbReference type="Pfam" id="PF01315">
    <property type="entry name" value="Ald_Xan_dh_C"/>
    <property type="match status" value="1"/>
</dbReference>
<dbReference type="RefSeq" id="WP_141996474.1">
    <property type="nucleotide sequence ID" value="NZ_VFML01000001.1"/>
</dbReference>
<keyword evidence="2" id="KW-0560">Oxidoreductase</keyword>
<dbReference type="AlphaFoldDB" id="A0A542DEZ2"/>
<evidence type="ECO:0000256" key="2">
    <source>
        <dbReference type="ARBA" id="ARBA00023002"/>
    </source>
</evidence>